<proteinExistence type="predicted"/>
<keyword evidence="1" id="KW-0472">Membrane</keyword>
<accession>A0A1Y1HY93</accession>
<organism evidence="2 3">
    <name type="scientific">Klebsormidium nitens</name>
    <name type="common">Green alga</name>
    <name type="synonym">Ulothrix nitens</name>
    <dbReference type="NCBI Taxonomy" id="105231"/>
    <lineage>
        <taxon>Eukaryota</taxon>
        <taxon>Viridiplantae</taxon>
        <taxon>Streptophyta</taxon>
        <taxon>Klebsormidiophyceae</taxon>
        <taxon>Klebsormidiales</taxon>
        <taxon>Klebsormidiaceae</taxon>
        <taxon>Klebsormidium</taxon>
    </lineage>
</organism>
<name>A0A1Y1HY93_KLENI</name>
<feature type="transmembrane region" description="Helical" evidence="1">
    <location>
        <begin position="163"/>
        <end position="185"/>
    </location>
</feature>
<dbReference type="Proteomes" id="UP000054558">
    <property type="component" value="Unassembled WGS sequence"/>
</dbReference>
<sequence>MDFTEEVFLWSVTDAAAIFLPGCRALAGVLTKKSQFIKGPNIDISSVPFRTSSLPAQPGAVNSGEPAVLARSRVPSTFGARVAAGGPADSAEAVAGTTKVGGTKVPISRQKLATSEKKLSCHETEPEQLDWSVGLAATRRQDASLNESLGRSQEFGGGRIMKLGFGLCGFTSLSVGVSYLVWRYVSRGRREGQSMWGEWKKQSRLEKIVARAILLANRVYLAGRVSRYKDLLEEKRESKDSADEIRDSRRMNSESLRRRATCTQAVVILNEYGFQNLV</sequence>
<dbReference type="EMBL" id="DF237031">
    <property type="protein sequence ID" value="GAQ81496.1"/>
    <property type="molecule type" value="Genomic_DNA"/>
</dbReference>
<keyword evidence="3" id="KW-1185">Reference proteome</keyword>
<keyword evidence="1" id="KW-1133">Transmembrane helix</keyword>
<keyword evidence="1" id="KW-0812">Transmembrane</keyword>
<evidence type="ECO:0000313" key="3">
    <source>
        <dbReference type="Proteomes" id="UP000054558"/>
    </source>
</evidence>
<evidence type="ECO:0000256" key="1">
    <source>
        <dbReference type="SAM" id="Phobius"/>
    </source>
</evidence>
<reference evidence="2 3" key="1">
    <citation type="journal article" date="2014" name="Nat. Commun.">
        <title>Klebsormidium flaccidum genome reveals primary factors for plant terrestrial adaptation.</title>
        <authorList>
            <person name="Hori K."/>
            <person name="Maruyama F."/>
            <person name="Fujisawa T."/>
            <person name="Togashi T."/>
            <person name="Yamamoto N."/>
            <person name="Seo M."/>
            <person name="Sato S."/>
            <person name="Yamada T."/>
            <person name="Mori H."/>
            <person name="Tajima N."/>
            <person name="Moriyama T."/>
            <person name="Ikeuchi M."/>
            <person name="Watanabe M."/>
            <person name="Wada H."/>
            <person name="Kobayashi K."/>
            <person name="Saito M."/>
            <person name="Masuda T."/>
            <person name="Sasaki-Sekimoto Y."/>
            <person name="Mashiguchi K."/>
            <person name="Awai K."/>
            <person name="Shimojima M."/>
            <person name="Masuda S."/>
            <person name="Iwai M."/>
            <person name="Nobusawa T."/>
            <person name="Narise T."/>
            <person name="Kondo S."/>
            <person name="Saito H."/>
            <person name="Sato R."/>
            <person name="Murakawa M."/>
            <person name="Ihara Y."/>
            <person name="Oshima-Yamada Y."/>
            <person name="Ohtaka K."/>
            <person name="Satoh M."/>
            <person name="Sonobe K."/>
            <person name="Ishii M."/>
            <person name="Ohtani R."/>
            <person name="Kanamori-Sato M."/>
            <person name="Honoki R."/>
            <person name="Miyazaki D."/>
            <person name="Mochizuki H."/>
            <person name="Umetsu J."/>
            <person name="Higashi K."/>
            <person name="Shibata D."/>
            <person name="Kamiya Y."/>
            <person name="Sato N."/>
            <person name="Nakamura Y."/>
            <person name="Tabata S."/>
            <person name="Ida S."/>
            <person name="Kurokawa K."/>
            <person name="Ohta H."/>
        </authorList>
    </citation>
    <scope>NUCLEOTIDE SEQUENCE [LARGE SCALE GENOMIC DNA]</scope>
    <source>
        <strain evidence="2 3">NIES-2285</strain>
    </source>
</reference>
<evidence type="ECO:0000313" key="2">
    <source>
        <dbReference type="EMBL" id="GAQ81496.1"/>
    </source>
</evidence>
<protein>
    <submittedName>
        <fullName evidence="2">Uncharacterized protein</fullName>
    </submittedName>
</protein>
<dbReference type="AlphaFoldDB" id="A0A1Y1HY93"/>
<gene>
    <name evidence="2" type="ORF">KFL_000820020</name>
</gene>